<evidence type="ECO:0000313" key="9">
    <source>
        <dbReference type="EMBL" id="MBI5078598.1"/>
    </source>
</evidence>
<dbReference type="Gene3D" id="2.170.120.20">
    <property type="entry name" value="Ribosomal protein L25, beta domain"/>
    <property type="match status" value="1"/>
</dbReference>
<comment type="similarity">
    <text evidence="5">Belongs to the bacterial ribosomal protein bL25 family. CTC subfamily.</text>
</comment>
<comment type="function">
    <text evidence="5">This is one of the proteins that binds to the 5S RNA in the ribosome where it forms part of the central protuberance.</text>
</comment>
<dbReference type="InterPro" id="IPR020056">
    <property type="entry name" value="Rbsml_bL25/Gln-tRNA_synth_N"/>
</dbReference>
<evidence type="ECO:0000256" key="1">
    <source>
        <dbReference type="ARBA" id="ARBA00022730"/>
    </source>
</evidence>
<dbReference type="Pfam" id="PF01386">
    <property type="entry name" value="Ribosomal_L25p"/>
    <property type="match status" value="1"/>
</dbReference>
<dbReference type="InterPro" id="IPR029751">
    <property type="entry name" value="Ribosomal_L25_dom"/>
</dbReference>
<dbReference type="EMBL" id="JACRKR010000053">
    <property type="protein sequence ID" value="MBI5078598.1"/>
    <property type="molecule type" value="Genomic_DNA"/>
</dbReference>
<keyword evidence="2 5" id="KW-0694">RNA-binding</keyword>
<evidence type="ECO:0000256" key="4">
    <source>
        <dbReference type="ARBA" id="ARBA00023274"/>
    </source>
</evidence>
<sequence>MEKVEIEARERPQIGKGLKNLRKQGLIPAVIYGKKIGSRSIVIDRKAFVKGVLGSVAGRNAIISLKITGEKGQGISVLTQEVQRNPLTDEILHIDFRHIVMDEAIKTRVIIELIGIPAGVKDDGGVLIHGLREIEVKCLPLEIPDKFEVDVTALKIGDSLHVSDLSAVAGVEILTTPTEMIANCSPPTKEEEVAAPVPTPEEVAAAAAAPAVAEEEVKEKSAPGAPPPPPKTQK</sequence>
<dbReference type="PANTHER" id="PTHR33284">
    <property type="entry name" value="RIBOSOMAL PROTEIN L25/GLN-TRNA SYNTHETASE, ANTI-CODON-BINDING DOMAIN-CONTAINING PROTEIN"/>
    <property type="match status" value="1"/>
</dbReference>
<accession>A0A9D6UME4</accession>
<proteinExistence type="inferred from homology"/>
<feature type="compositionally biased region" description="Low complexity" evidence="6">
    <location>
        <begin position="194"/>
        <end position="212"/>
    </location>
</feature>
<feature type="domain" description="Large ribosomal subunit protein bL25 beta" evidence="8">
    <location>
        <begin position="105"/>
        <end position="187"/>
    </location>
</feature>
<dbReference type="InterPro" id="IPR011035">
    <property type="entry name" value="Ribosomal_bL25/Gln-tRNA_synth"/>
</dbReference>
<dbReference type="SUPFAM" id="SSF50715">
    <property type="entry name" value="Ribosomal protein L25-like"/>
    <property type="match status" value="1"/>
</dbReference>
<evidence type="ECO:0000256" key="3">
    <source>
        <dbReference type="ARBA" id="ARBA00022980"/>
    </source>
</evidence>
<dbReference type="InterPro" id="IPR020930">
    <property type="entry name" value="Ribosomal_uL5_bac-type"/>
</dbReference>
<feature type="region of interest" description="Disordered" evidence="6">
    <location>
        <begin position="186"/>
        <end position="234"/>
    </location>
</feature>
<comment type="caution">
    <text evidence="9">The sequence shown here is derived from an EMBL/GenBank/DDBJ whole genome shotgun (WGS) entry which is preliminary data.</text>
</comment>
<dbReference type="GO" id="GO:0022625">
    <property type="term" value="C:cytosolic large ribosomal subunit"/>
    <property type="evidence" value="ECO:0007669"/>
    <property type="project" value="TreeGrafter"/>
</dbReference>
<protein>
    <recommendedName>
        <fullName evidence="5">Large ribosomal subunit protein bL25</fullName>
    </recommendedName>
    <alternativeName>
        <fullName evidence="5">General stress protein CTC</fullName>
    </alternativeName>
</protein>
<dbReference type="InterPro" id="IPR037121">
    <property type="entry name" value="Ribosomal_bL25_C"/>
</dbReference>
<keyword evidence="1 5" id="KW-0699">rRNA-binding</keyword>
<evidence type="ECO:0000313" key="10">
    <source>
        <dbReference type="Proteomes" id="UP000808761"/>
    </source>
</evidence>
<dbReference type="GO" id="GO:0008097">
    <property type="term" value="F:5S rRNA binding"/>
    <property type="evidence" value="ECO:0007669"/>
    <property type="project" value="InterPro"/>
</dbReference>
<evidence type="ECO:0000256" key="2">
    <source>
        <dbReference type="ARBA" id="ARBA00022884"/>
    </source>
</evidence>
<comment type="subunit">
    <text evidence="5">Part of the 50S ribosomal subunit; part of the 5S rRNA/L5/L18/L25 subcomplex. Contacts the 5S rRNA. Binds to the 5S rRNA independently of L5 and L18.</text>
</comment>
<dbReference type="AlphaFoldDB" id="A0A9D6UME4"/>
<evidence type="ECO:0000256" key="5">
    <source>
        <dbReference type="HAMAP-Rule" id="MF_01334"/>
    </source>
</evidence>
<dbReference type="HAMAP" id="MF_01334">
    <property type="entry name" value="Ribosomal_bL25_CTC"/>
    <property type="match status" value="1"/>
</dbReference>
<dbReference type="GO" id="GO:0003735">
    <property type="term" value="F:structural constituent of ribosome"/>
    <property type="evidence" value="ECO:0007669"/>
    <property type="project" value="InterPro"/>
</dbReference>
<organism evidence="9 10">
    <name type="scientific">Candidatus Saganbacteria bacterium</name>
    <dbReference type="NCBI Taxonomy" id="2575572"/>
    <lineage>
        <taxon>Bacteria</taxon>
        <taxon>Bacillati</taxon>
        <taxon>Saganbacteria</taxon>
    </lineage>
</organism>
<keyword evidence="3 5" id="KW-0689">Ribosomal protein</keyword>
<feature type="compositionally biased region" description="Pro residues" evidence="6">
    <location>
        <begin position="224"/>
        <end position="234"/>
    </location>
</feature>
<dbReference type="InterPro" id="IPR001021">
    <property type="entry name" value="Ribosomal_bL25_long"/>
</dbReference>
<dbReference type="Pfam" id="PF14693">
    <property type="entry name" value="Ribosomal_TL5_C"/>
    <property type="match status" value="1"/>
</dbReference>
<feature type="domain" description="Large ribosomal subunit protein bL25 L25" evidence="7">
    <location>
        <begin position="6"/>
        <end position="96"/>
    </location>
</feature>
<keyword evidence="4 5" id="KW-0687">Ribonucleoprotein</keyword>
<dbReference type="InterPro" id="IPR020057">
    <property type="entry name" value="Ribosomal_bL25_b-dom"/>
</dbReference>
<dbReference type="Proteomes" id="UP000808761">
    <property type="component" value="Unassembled WGS sequence"/>
</dbReference>
<dbReference type="NCBIfam" id="TIGR00731">
    <property type="entry name" value="bL25_bact_ctc"/>
    <property type="match status" value="1"/>
</dbReference>
<gene>
    <name evidence="5" type="primary">rplY</name>
    <name evidence="5" type="synonym">ctc</name>
    <name evidence="9" type="ORF">HZB08_01060</name>
</gene>
<reference evidence="9" key="1">
    <citation type="submission" date="2020-07" db="EMBL/GenBank/DDBJ databases">
        <title>Huge and variable diversity of episymbiotic CPR bacteria and DPANN archaea in groundwater ecosystems.</title>
        <authorList>
            <person name="He C.Y."/>
            <person name="Keren R."/>
            <person name="Whittaker M."/>
            <person name="Farag I.F."/>
            <person name="Doudna J."/>
            <person name="Cate J.H.D."/>
            <person name="Banfield J.F."/>
        </authorList>
    </citation>
    <scope>NUCLEOTIDE SEQUENCE</scope>
    <source>
        <strain evidence="9">NC_groundwater_1860_Pr3_B-0.1um_51_7</strain>
    </source>
</reference>
<name>A0A9D6UME4_UNCSA</name>
<dbReference type="PANTHER" id="PTHR33284:SF1">
    <property type="entry name" value="RIBOSOMAL PROTEIN L25_GLN-TRNA SYNTHETASE, ANTI-CODON-BINDING DOMAIN-CONTAINING PROTEIN"/>
    <property type="match status" value="1"/>
</dbReference>
<evidence type="ECO:0000259" key="8">
    <source>
        <dbReference type="Pfam" id="PF14693"/>
    </source>
</evidence>
<dbReference type="CDD" id="cd00495">
    <property type="entry name" value="Ribosomal_L25_TL5_CTC"/>
    <property type="match status" value="1"/>
</dbReference>
<evidence type="ECO:0000259" key="7">
    <source>
        <dbReference type="Pfam" id="PF01386"/>
    </source>
</evidence>
<dbReference type="Gene3D" id="2.40.240.10">
    <property type="entry name" value="Ribosomal Protein L25, Chain P"/>
    <property type="match status" value="1"/>
</dbReference>
<dbReference type="GO" id="GO:0006412">
    <property type="term" value="P:translation"/>
    <property type="evidence" value="ECO:0007669"/>
    <property type="project" value="UniProtKB-UniRule"/>
</dbReference>
<evidence type="ECO:0000256" key="6">
    <source>
        <dbReference type="SAM" id="MobiDB-lite"/>
    </source>
</evidence>